<dbReference type="Pfam" id="PF00001">
    <property type="entry name" value="7tm_1"/>
    <property type="match status" value="1"/>
</dbReference>
<evidence type="ECO:0000256" key="8">
    <source>
        <dbReference type="ARBA" id="ARBA00023305"/>
    </source>
</evidence>
<dbReference type="InterPro" id="IPR017452">
    <property type="entry name" value="GPCR_Rhodpsn_7TM"/>
</dbReference>
<feature type="transmembrane region" description="Helical" evidence="9">
    <location>
        <begin position="107"/>
        <end position="125"/>
    </location>
</feature>
<dbReference type="EMBL" id="MTYJ01000145">
    <property type="protein sequence ID" value="OQV12427.1"/>
    <property type="molecule type" value="Genomic_DNA"/>
</dbReference>
<evidence type="ECO:0000256" key="9">
    <source>
        <dbReference type="SAM" id="Phobius"/>
    </source>
</evidence>
<feature type="transmembrane region" description="Helical" evidence="9">
    <location>
        <begin position="25"/>
        <end position="51"/>
    </location>
</feature>
<keyword evidence="12" id="KW-1185">Reference proteome</keyword>
<keyword evidence="7" id="KW-0807">Transducer</keyword>
<dbReference type="GO" id="GO:0016020">
    <property type="term" value="C:membrane"/>
    <property type="evidence" value="ECO:0007669"/>
    <property type="project" value="UniProtKB-SubCell"/>
</dbReference>
<dbReference type="PROSITE" id="PS50262">
    <property type="entry name" value="G_PROTEIN_RECEP_F1_2"/>
    <property type="match status" value="1"/>
</dbReference>
<dbReference type="SUPFAM" id="SSF81321">
    <property type="entry name" value="Family A G protein-coupled receptor-like"/>
    <property type="match status" value="1"/>
</dbReference>
<comment type="caution">
    <text evidence="11">The sequence shown here is derived from an EMBL/GenBank/DDBJ whole genome shotgun (WGS) entry which is preliminary data.</text>
</comment>
<evidence type="ECO:0000313" key="12">
    <source>
        <dbReference type="Proteomes" id="UP000192578"/>
    </source>
</evidence>
<dbReference type="AlphaFoldDB" id="A0A1W0WB82"/>
<evidence type="ECO:0000256" key="6">
    <source>
        <dbReference type="ARBA" id="ARBA00023170"/>
    </source>
</evidence>
<dbReference type="OrthoDB" id="9444602at2759"/>
<dbReference type="GO" id="GO:0004930">
    <property type="term" value="F:G protein-coupled receptor activity"/>
    <property type="evidence" value="ECO:0007669"/>
    <property type="project" value="UniProtKB-KW"/>
</dbReference>
<dbReference type="CDD" id="cd00637">
    <property type="entry name" value="7tm_classA_rhodopsin-like"/>
    <property type="match status" value="1"/>
</dbReference>
<protein>
    <recommendedName>
        <fullName evidence="10">G-protein coupled receptors family 1 profile domain-containing protein</fullName>
    </recommendedName>
</protein>
<evidence type="ECO:0000259" key="10">
    <source>
        <dbReference type="PROSITE" id="PS50262"/>
    </source>
</evidence>
<name>A0A1W0WB82_HYPEX</name>
<sequence length="312" mass="34797">MNFSNDTIIQNATRVTLIPPAPSELLAWIIAELLTAGIGIVANAILLLAIITYAPLRQSSSSILIGHCILIDIYTCAIAASIAGSPTYLDPDHIYQQTQTFCRFRPLWAYLVYPAEAWATMLLALHRLVASLSPTLFGRLKTRRVISLFLALPWCASLSIVAWQVRPTAKYRMIPSANGGCDYQIGDPQAAFLSTLFGTYLPTAVAGTCYLIFIFKTLWDSRSPTIGQSVRVKRRLEISRTLMLSFVWHCVALYPVVIVVTMFSRPFAAMPKLRLGLRWLLDSLCALNPVGNTQRNHLNTNNDKHSKFHRTD</sequence>
<feature type="domain" description="G-protein coupled receptors family 1 profile" evidence="10">
    <location>
        <begin position="42"/>
        <end position="292"/>
    </location>
</feature>
<dbReference type="Proteomes" id="UP000192578">
    <property type="component" value="Unassembled WGS sequence"/>
</dbReference>
<evidence type="ECO:0000256" key="1">
    <source>
        <dbReference type="ARBA" id="ARBA00004141"/>
    </source>
</evidence>
<dbReference type="InterPro" id="IPR050125">
    <property type="entry name" value="GPCR_opsins"/>
</dbReference>
<evidence type="ECO:0000256" key="7">
    <source>
        <dbReference type="ARBA" id="ARBA00023224"/>
    </source>
</evidence>
<organism evidence="11 12">
    <name type="scientific">Hypsibius exemplaris</name>
    <name type="common">Freshwater tardigrade</name>
    <dbReference type="NCBI Taxonomy" id="2072580"/>
    <lineage>
        <taxon>Eukaryota</taxon>
        <taxon>Metazoa</taxon>
        <taxon>Ecdysozoa</taxon>
        <taxon>Tardigrada</taxon>
        <taxon>Eutardigrada</taxon>
        <taxon>Parachela</taxon>
        <taxon>Hypsibioidea</taxon>
        <taxon>Hypsibiidae</taxon>
        <taxon>Hypsibius</taxon>
    </lineage>
</organism>
<keyword evidence="4" id="KW-0297">G-protein coupled receptor</keyword>
<keyword evidence="6" id="KW-0675">Receptor</keyword>
<feature type="transmembrane region" description="Helical" evidence="9">
    <location>
        <begin position="145"/>
        <end position="165"/>
    </location>
</feature>
<keyword evidence="5 9" id="KW-0472">Membrane</keyword>
<feature type="transmembrane region" description="Helical" evidence="9">
    <location>
        <begin position="63"/>
        <end position="87"/>
    </location>
</feature>
<reference evidence="12" key="1">
    <citation type="submission" date="2017-01" db="EMBL/GenBank/DDBJ databases">
        <title>Comparative genomics of anhydrobiosis in the tardigrade Hypsibius dujardini.</title>
        <authorList>
            <person name="Yoshida Y."/>
            <person name="Koutsovoulos G."/>
            <person name="Laetsch D."/>
            <person name="Stevens L."/>
            <person name="Kumar S."/>
            <person name="Horikawa D."/>
            <person name="Ishino K."/>
            <person name="Komine S."/>
            <person name="Tomita M."/>
            <person name="Blaxter M."/>
            <person name="Arakawa K."/>
        </authorList>
    </citation>
    <scope>NUCLEOTIDE SEQUENCE [LARGE SCALE GENOMIC DNA]</scope>
    <source>
        <strain evidence="12">Z151</strain>
    </source>
</reference>
<evidence type="ECO:0000256" key="5">
    <source>
        <dbReference type="ARBA" id="ARBA00023136"/>
    </source>
</evidence>
<feature type="transmembrane region" description="Helical" evidence="9">
    <location>
        <begin position="240"/>
        <end position="263"/>
    </location>
</feature>
<gene>
    <name evidence="11" type="ORF">BV898_13303</name>
</gene>
<keyword evidence="3 9" id="KW-1133">Transmembrane helix</keyword>
<dbReference type="PANTHER" id="PTHR24240">
    <property type="entry name" value="OPSIN"/>
    <property type="match status" value="1"/>
</dbReference>
<keyword evidence="8" id="KW-0716">Sensory transduction</keyword>
<dbReference type="Gene3D" id="1.20.1070.10">
    <property type="entry name" value="Rhodopsin 7-helix transmembrane proteins"/>
    <property type="match status" value="1"/>
</dbReference>
<evidence type="ECO:0000313" key="11">
    <source>
        <dbReference type="EMBL" id="OQV12427.1"/>
    </source>
</evidence>
<evidence type="ECO:0000256" key="4">
    <source>
        <dbReference type="ARBA" id="ARBA00023040"/>
    </source>
</evidence>
<proteinExistence type="predicted"/>
<accession>A0A1W0WB82</accession>
<evidence type="ECO:0000256" key="3">
    <source>
        <dbReference type="ARBA" id="ARBA00022989"/>
    </source>
</evidence>
<keyword evidence="2 9" id="KW-0812">Transmembrane</keyword>
<keyword evidence="8" id="KW-0844">Vision</keyword>
<dbReference type="InterPro" id="IPR000276">
    <property type="entry name" value="GPCR_Rhodpsn"/>
</dbReference>
<feature type="transmembrane region" description="Helical" evidence="9">
    <location>
        <begin position="200"/>
        <end position="219"/>
    </location>
</feature>
<comment type="subcellular location">
    <subcellularLocation>
        <location evidence="1">Membrane</location>
        <topology evidence="1">Multi-pass membrane protein</topology>
    </subcellularLocation>
</comment>
<evidence type="ECO:0000256" key="2">
    <source>
        <dbReference type="ARBA" id="ARBA00022692"/>
    </source>
</evidence>
<dbReference type="GO" id="GO:0007601">
    <property type="term" value="P:visual perception"/>
    <property type="evidence" value="ECO:0007669"/>
    <property type="project" value="UniProtKB-KW"/>
</dbReference>